<protein>
    <submittedName>
        <fullName evidence="10">DHA2 family efflux MFS transporter permease subunit</fullName>
    </submittedName>
</protein>
<evidence type="ECO:0000256" key="8">
    <source>
        <dbReference type="SAM" id="Phobius"/>
    </source>
</evidence>
<evidence type="ECO:0000256" key="3">
    <source>
        <dbReference type="ARBA" id="ARBA00022448"/>
    </source>
</evidence>
<reference evidence="10 11" key="1">
    <citation type="submission" date="2024-10" db="EMBL/GenBank/DDBJ databases">
        <title>The Natural Products Discovery Center: Release of the First 8490 Sequenced Strains for Exploring Actinobacteria Biosynthetic Diversity.</title>
        <authorList>
            <person name="Kalkreuter E."/>
            <person name="Kautsar S.A."/>
            <person name="Yang D."/>
            <person name="Bader C.D."/>
            <person name="Teijaro C.N."/>
            <person name="Fluegel L."/>
            <person name="Davis C.M."/>
            <person name="Simpson J.R."/>
            <person name="Lauterbach L."/>
            <person name="Steele A.D."/>
            <person name="Gui C."/>
            <person name="Meng S."/>
            <person name="Li G."/>
            <person name="Viehrig K."/>
            <person name="Ye F."/>
            <person name="Su P."/>
            <person name="Kiefer A.F."/>
            <person name="Nichols A."/>
            <person name="Cepeda A.J."/>
            <person name="Yan W."/>
            <person name="Fan B."/>
            <person name="Jiang Y."/>
            <person name="Adhikari A."/>
            <person name="Zheng C.-J."/>
            <person name="Schuster L."/>
            <person name="Cowan T.M."/>
            <person name="Smanski M.J."/>
            <person name="Chevrette M.G."/>
            <person name="De Carvalho L.P.S."/>
            <person name="Shen B."/>
        </authorList>
    </citation>
    <scope>NUCLEOTIDE SEQUENCE [LARGE SCALE GENOMIC DNA]</scope>
    <source>
        <strain evidence="10 11">NPDC002593</strain>
    </source>
</reference>
<dbReference type="PANTHER" id="PTHR42718">
    <property type="entry name" value="MAJOR FACILITATOR SUPERFAMILY MULTIDRUG TRANSPORTER MFSC"/>
    <property type="match status" value="1"/>
</dbReference>
<evidence type="ECO:0000256" key="5">
    <source>
        <dbReference type="ARBA" id="ARBA00022692"/>
    </source>
</evidence>
<evidence type="ECO:0000256" key="1">
    <source>
        <dbReference type="ARBA" id="ARBA00004651"/>
    </source>
</evidence>
<dbReference type="InterPro" id="IPR004638">
    <property type="entry name" value="EmrB-like"/>
</dbReference>
<dbReference type="NCBIfam" id="TIGR00711">
    <property type="entry name" value="efflux_EmrB"/>
    <property type="match status" value="1"/>
</dbReference>
<evidence type="ECO:0000256" key="2">
    <source>
        <dbReference type="ARBA" id="ARBA00008537"/>
    </source>
</evidence>
<sequence length="442" mass="45589">MSVALPSLMADLDISAAVAQWVTTGFLLTMAVVIPTTGLILQRFGTRSIFVAAMSLFTAGTALAAAAPGFGLLLTGRVLQASGTAVMLPLLTTTVMSSVPERQRGRTVGLISIVIAVAPAVGPTISGVMLSSLGWRWLFLFVLPIAILSLCIGARFVHSVSATRAIRIDVPSMLLSAIGFGGLIFGLSSIGEAAEGNAPVPVAVPTVVGVVALALFVVRQLRLQRTDAALMDLRPFKSRTFAIGTVTLLVAMAVLLGTLVLLPIFMQSVLGMSTMRTGLLLLPGGLTMGLLAPPVGRIFDRYGARPLIIPGTLIIVAALVAMAMLDRHVPALAVAGTHVLLSVGLALVLTPLMTATLGSWNPSQYSHGSAIVNTLQQLAGAAGTAMFVSIMTARSQQRAGAGIDRATLLATGTHSAFAWGAALALVAVVVSLFLPRRSSATS</sequence>
<feature type="transmembrane region" description="Helical" evidence="8">
    <location>
        <begin position="137"/>
        <end position="158"/>
    </location>
</feature>
<evidence type="ECO:0000256" key="4">
    <source>
        <dbReference type="ARBA" id="ARBA00022475"/>
    </source>
</evidence>
<dbReference type="RefSeq" id="WP_387403875.1">
    <property type="nucleotide sequence ID" value="NZ_JBIAQY010000004.1"/>
</dbReference>
<dbReference type="EMBL" id="JBIAQY010000004">
    <property type="protein sequence ID" value="MFF3569133.1"/>
    <property type="molecule type" value="Genomic_DNA"/>
</dbReference>
<evidence type="ECO:0000259" key="9">
    <source>
        <dbReference type="PROSITE" id="PS50850"/>
    </source>
</evidence>
<dbReference type="InterPro" id="IPR036259">
    <property type="entry name" value="MFS_trans_sf"/>
</dbReference>
<evidence type="ECO:0000313" key="11">
    <source>
        <dbReference type="Proteomes" id="UP001601992"/>
    </source>
</evidence>
<organism evidence="10 11">
    <name type="scientific">Nocardia jiangxiensis</name>
    <dbReference type="NCBI Taxonomy" id="282685"/>
    <lineage>
        <taxon>Bacteria</taxon>
        <taxon>Bacillati</taxon>
        <taxon>Actinomycetota</taxon>
        <taxon>Actinomycetes</taxon>
        <taxon>Mycobacteriales</taxon>
        <taxon>Nocardiaceae</taxon>
        <taxon>Nocardia</taxon>
    </lineage>
</organism>
<dbReference type="SUPFAM" id="SSF103473">
    <property type="entry name" value="MFS general substrate transporter"/>
    <property type="match status" value="1"/>
</dbReference>
<feature type="transmembrane region" description="Helical" evidence="8">
    <location>
        <begin position="378"/>
        <end position="396"/>
    </location>
</feature>
<gene>
    <name evidence="10" type="ORF">ACFYXQ_15275</name>
</gene>
<feature type="transmembrane region" description="Helical" evidence="8">
    <location>
        <begin position="170"/>
        <end position="190"/>
    </location>
</feature>
<evidence type="ECO:0000313" key="10">
    <source>
        <dbReference type="EMBL" id="MFF3569133.1"/>
    </source>
</evidence>
<comment type="caution">
    <text evidence="10">The sequence shown here is derived from an EMBL/GenBank/DDBJ whole genome shotgun (WGS) entry which is preliminary data.</text>
</comment>
<evidence type="ECO:0000256" key="7">
    <source>
        <dbReference type="ARBA" id="ARBA00023136"/>
    </source>
</evidence>
<feature type="transmembrane region" description="Helical" evidence="8">
    <location>
        <begin position="331"/>
        <end position="357"/>
    </location>
</feature>
<feature type="transmembrane region" description="Helical" evidence="8">
    <location>
        <begin position="416"/>
        <end position="434"/>
    </location>
</feature>
<dbReference type="Proteomes" id="UP001601992">
    <property type="component" value="Unassembled WGS sequence"/>
</dbReference>
<keyword evidence="7 8" id="KW-0472">Membrane</keyword>
<keyword evidence="6 8" id="KW-1133">Transmembrane helix</keyword>
<proteinExistence type="inferred from homology"/>
<feature type="transmembrane region" description="Helical" evidence="8">
    <location>
        <begin position="241"/>
        <end position="265"/>
    </location>
</feature>
<feature type="domain" description="Major facilitator superfamily (MFS) profile" evidence="9">
    <location>
        <begin position="1"/>
        <end position="439"/>
    </location>
</feature>
<keyword evidence="4" id="KW-1003">Cell membrane</keyword>
<keyword evidence="5 8" id="KW-0812">Transmembrane</keyword>
<feature type="transmembrane region" description="Helical" evidence="8">
    <location>
        <begin position="277"/>
        <end position="295"/>
    </location>
</feature>
<name>A0ABW6RYM8_9NOCA</name>
<comment type="similarity">
    <text evidence="2">Belongs to the major facilitator superfamily. EmrB family.</text>
</comment>
<dbReference type="InterPro" id="IPR020846">
    <property type="entry name" value="MFS_dom"/>
</dbReference>
<feature type="transmembrane region" description="Helical" evidence="8">
    <location>
        <begin position="78"/>
        <end position="96"/>
    </location>
</feature>
<evidence type="ECO:0000256" key="6">
    <source>
        <dbReference type="ARBA" id="ARBA00022989"/>
    </source>
</evidence>
<comment type="subcellular location">
    <subcellularLocation>
        <location evidence="1">Cell membrane</location>
        <topology evidence="1">Multi-pass membrane protein</topology>
    </subcellularLocation>
</comment>
<keyword evidence="3" id="KW-0813">Transport</keyword>
<dbReference type="PANTHER" id="PTHR42718:SF9">
    <property type="entry name" value="MAJOR FACILITATOR SUPERFAMILY MULTIDRUG TRANSPORTER MFSC"/>
    <property type="match status" value="1"/>
</dbReference>
<keyword evidence="11" id="KW-1185">Reference proteome</keyword>
<dbReference type="Pfam" id="PF07690">
    <property type="entry name" value="MFS_1"/>
    <property type="match status" value="1"/>
</dbReference>
<accession>A0ABW6RYM8</accession>
<feature type="transmembrane region" description="Helical" evidence="8">
    <location>
        <begin position="48"/>
        <end position="72"/>
    </location>
</feature>
<feature type="transmembrane region" description="Helical" evidence="8">
    <location>
        <begin position="108"/>
        <end position="131"/>
    </location>
</feature>
<feature type="transmembrane region" description="Helical" evidence="8">
    <location>
        <begin position="202"/>
        <end position="221"/>
    </location>
</feature>
<dbReference type="Gene3D" id="1.20.1720.10">
    <property type="entry name" value="Multidrug resistance protein D"/>
    <property type="match status" value="1"/>
</dbReference>
<feature type="transmembrane region" description="Helical" evidence="8">
    <location>
        <begin position="20"/>
        <end position="41"/>
    </location>
</feature>
<dbReference type="InterPro" id="IPR011701">
    <property type="entry name" value="MFS"/>
</dbReference>
<dbReference type="PROSITE" id="PS50850">
    <property type="entry name" value="MFS"/>
    <property type="match status" value="1"/>
</dbReference>
<feature type="transmembrane region" description="Helical" evidence="8">
    <location>
        <begin position="307"/>
        <end position="325"/>
    </location>
</feature>
<dbReference type="Gene3D" id="1.20.1250.20">
    <property type="entry name" value="MFS general substrate transporter like domains"/>
    <property type="match status" value="1"/>
</dbReference>